<dbReference type="PANTHER" id="PTHR46377:SF1">
    <property type="entry name" value="DUAL SPECIFICITY PROTEIN PHOSPHATASE 19"/>
    <property type="match status" value="1"/>
</dbReference>
<dbReference type="GeneID" id="20234169"/>
<keyword evidence="3" id="KW-0378">Hydrolase</keyword>
<dbReference type="PROSITE" id="PS50056">
    <property type="entry name" value="TYR_PHOSPHATASE_2"/>
    <property type="match status" value="1"/>
</dbReference>
<dbReference type="OrthoDB" id="10252009at2759"/>
<evidence type="ECO:0000259" key="7">
    <source>
        <dbReference type="PROSITE" id="PS50056"/>
    </source>
</evidence>
<comment type="similarity">
    <text evidence="1">Belongs to the protein-tyrosine phosphatase family.</text>
</comment>
<evidence type="ECO:0000313" key="9">
    <source>
        <dbReference type="Proteomes" id="UP000030746"/>
    </source>
</evidence>
<dbReference type="KEGG" id="lgi:LOTGIDRAFT_139279"/>
<accession>V4ACC9</accession>
<feature type="domain" description="Tyrosine specific protein phosphatases" evidence="7">
    <location>
        <begin position="119"/>
        <end position="176"/>
    </location>
</feature>
<dbReference type="Pfam" id="PF00782">
    <property type="entry name" value="DSPc"/>
    <property type="match status" value="1"/>
</dbReference>
<proteinExistence type="inferred from homology"/>
<dbReference type="EMBL" id="KB200430">
    <property type="protein sequence ID" value="ESP01659.1"/>
    <property type="molecule type" value="Genomic_DNA"/>
</dbReference>
<dbReference type="RefSeq" id="XP_009047645.1">
    <property type="nucleotide sequence ID" value="XM_009049397.1"/>
</dbReference>
<dbReference type="SUPFAM" id="SSF52799">
    <property type="entry name" value="(Phosphotyrosine protein) phosphatases II"/>
    <property type="match status" value="1"/>
</dbReference>
<dbReference type="InterPro" id="IPR000340">
    <property type="entry name" value="Dual-sp_phosphatase_cat-dom"/>
</dbReference>
<dbReference type="STRING" id="225164.V4ACC9"/>
<protein>
    <recommendedName>
        <fullName evidence="2">protein-serine/threonine phosphatase</fullName>
        <ecNumber evidence="2">3.1.3.16</ecNumber>
    </recommendedName>
</protein>
<dbReference type="SMART" id="SM00195">
    <property type="entry name" value="DSPc"/>
    <property type="match status" value="1"/>
</dbReference>
<dbReference type="HOGENOM" id="CLU_027074_10_0_1"/>
<dbReference type="Gene3D" id="3.90.190.10">
    <property type="entry name" value="Protein tyrosine phosphatase superfamily"/>
    <property type="match status" value="1"/>
</dbReference>
<evidence type="ECO:0000256" key="5">
    <source>
        <dbReference type="ARBA" id="ARBA00048336"/>
    </source>
</evidence>
<evidence type="ECO:0000256" key="2">
    <source>
        <dbReference type="ARBA" id="ARBA00013081"/>
    </source>
</evidence>
<evidence type="ECO:0000259" key="6">
    <source>
        <dbReference type="PROSITE" id="PS50054"/>
    </source>
</evidence>
<gene>
    <name evidence="8" type="ORF">LOTGIDRAFT_139279</name>
</gene>
<evidence type="ECO:0000256" key="1">
    <source>
        <dbReference type="ARBA" id="ARBA00009580"/>
    </source>
</evidence>
<evidence type="ECO:0000256" key="4">
    <source>
        <dbReference type="ARBA" id="ARBA00022912"/>
    </source>
</evidence>
<dbReference type="FunFam" id="3.90.190.10:FF:000004">
    <property type="entry name" value="Protein phosphatase Slingshot homolog 2"/>
    <property type="match status" value="1"/>
</dbReference>
<feature type="domain" description="Tyrosine-protein phosphatase" evidence="6">
    <location>
        <begin position="57"/>
        <end position="197"/>
    </location>
</feature>
<dbReference type="GO" id="GO:0008579">
    <property type="term" value="F:JUN kinase phosphatase activity"/>
    <property type="evidence" value="ECO:0007669"/>
    <property type="project" value="TreeGrafter"/>
</dbReference>
<dbReference type="EC" id="3.1.3.16" evidence="2"/>
<comment type="catalytic activity">
    <reaction evidence="5">
        <text>O-phospho-L-threonyl-[protein] + H2O = L-threonyl-[protein] + phosphate</text>
        <dbReference type="Rhea" id="RHEA:47004"/>
        <dbReference type="Rhea" id="RHEA-COMP:11060"/>
        <dbReference type="Rhea" id="RHEA-COMP:11605"/>
        <dbReference type="ChEBI" id="CHEBI:15377"/>
        <dbReference type="ChEBI" id="CHEBI:30013"/>
        <dbReference type="ChEBI" id="CHEBI:43474"/>
        <dbReference type="ChEBI" id="CHEBI:61977"/>
        <dbReference type="EC" id="3.1.3.16"/>
    </reaction>
</comment>
<dbReference type="AlphaFoldDB" id="V4ACC9"/>
<dbReference type="InterPro" id="IPR029021">
    <property type="entry name" value="Prot-tyrosine_phosphatase-like"/>
</dbReference>
<keyword evidence="4" id="KW-0904">Protein phosphatase</keyword>
<keyword evidence="9" id="KW-1185">Reference proteome</keyword>
<dbReference type="OMA" id="KSCKTVI"/>
<reference evidence="8 9" key="1">
    <citation type="journal article" date="2013" name="Nature">
        <title>Insights into bilaterian evolution from three spiralian genomes.</title>
        <authorList>
            <person name="Simakov O."/>
            <person name="Marletaz F."/>
            <person name="Cho S.J."/>
            <person name="Edsinger-Gonzales E."/>
            <person name="Havlak P."/>
            <person name="Hellsten U."/>
            <person name="Kuo D.H."/>
            <person name="Larsson T."/>
            <person name="Lv J."/>
            <person name="Arendt D."/>
            <person name="Savage R."/>
            <person name="Osoegawa K."/>
            <person name="de Jong P."/>
            <person name="Grimwood J."/>
            <person name="Chapman J.A."/>
            <person name="Shapiro H."/>
            <person name="Aerts A."/>
            <person name="Otillar R.P."/>
            <person name="Terry A.Y."/>
            <person name="Boore J.L."/>
            <person name="Grigoriev I.V."/>
            <person name="Lindberg D.R."/>
            <person name="Seaver E.C."/>
            <person name="Weisblat D.A."/>
            <person name="Putnam N.H."/>
            <person name="Rokhsar D.S."/>
        </authorList>
    </citation>
    <scope>NUCLEOTIDE SEQUENCE [LARGE SCALE GENOMIC DNA]</scope>
</reference>
<dbReference type="Proteomes" id="UP000030746">
    <property type="component" value="Unassembled WGS sequence"/>
</dbReference>
<dbReference type="PROSITE" id="PS50054">
    <property type="entry name" value="TYR_PHOSPHATASE_DUAL"/>
    <property type="match status" value="1"/>
</dbReference>
<dbReference type="GO" id="GO:0005737">
    <property type="term" value="C:cytoplasm"/>
    <property type="evidence" value="ECO:0007669"/>
    <property type="project" value="TreeGrafter"/>
</dbReference>
<dbReference type="CTD" id="20234169"/>
<dbReference type="GO" id="GO:0004722">
    <property type="term" value="F:protein serine/threonine phosphatase activity"/>
    <property type="evidence" value="ECO:0007669"/>
    <property type="project" value="UniProtKB-EC"/>
</dbReference>
<dbReference type="InterPro" id="IPR000387">
    <property type="entry name" value="Tyr_Pase_dom"/>
</dbReference>
<name>V4ACC9_LOTGI</name>
<dbReference type="PANTHER" id="PTHR46377">
    <property type="entry name" value="DUAL SPECIFICITY PROTEIN PHOSPHATASE 19"/>
    <property type="match status" value="1"/>
</dbReference>
<evidence type="ECO:0000256" key="3">
    <source>
        <dbReference type="ARBA" id="ARBA00022801"/>
    </source>
</evidence>
<evidence type="ECO:0000313" key="8">
    <source>
        <dbReference type="EMBL" id="ESP01659.1"/>
    </source>
</evidence>
<sequence length="203" mass="23218">EALKDFNKAKLKPTETKILTVDGRVLKEKRDTSGRCVVEQLQTGEQGYIGDVQLDLQVGEVLPGLIMGSQDIAHEQHIIDKYNVTHILNAASMVENIFPDKIIYKNIQIYDTPEEPIREKFDEAHNFIDQGRKLGCVLVHCNAGISRAATLVISYLMKTEQMSFNDAYDYLKERRPRINPNPGFLFQLKEYENELTTSNKKMN</sequence>
<dbReference type="InterPro" id="IPR020422">
    <property type="entry name" value="TYR_PHOSPHATASE_DUAL_dom"/>
</dbReference>
<organism evidence="8 9">
    <name type="scientific">Lottia gigantea</name>
    <name type="common">Giant owl limpet</name>
    <dbReference type="NCBI Taxonomy" id="225164"/>
    <lineage>
        <taxon>Eukaryota</taxon>
        <taxon>Metazoa</taxon>
        <taxon>Spiralia</taxon>
        <taxon>Lophotrochozoa</taxon>
        <taxon>Mollusca</taxon>
        <taxon>Gastropoda</taxon>
        <taxon>Patellogastropoda</taxon>
        <taxon>Lottioidea</taxon>
        <taxon>Lottiidae</taxon>
        <taxon>Lottia</taxon>
    </lineage>
</organism>
<feature type="non-terminal residue" evidence="8">
    <location>
        <position position="1"/>
    </location>
</feature>